<dbReference type="Gene3D" id="3.30.200.20">
    <property type="entry name" value="Phosphorylase Kinase, domain 1"/>
    <property type="match status" value="1"/>
</dbReference>
<comment type="similarity">
    <text evidence="1">Belongs to the protein kinase superfamily. NEK Ser/Thr protein kinase family. NIMA subfamily.</text>
</comment>
<organism evidence="11 12">
    <name type="scientific">Cladosporium halotolerans</name>
    <dbReference type="NCBI Taxonomy" id="1052096"/>
    <lineage>
        <taxon>Eukaryota</taxon>
        <taxon>Fungi</taxon>
        <taxon>Dikarya</taxon>
        <taxon>Ascomycota</taxon>
        <taxon>Pezizomycotina</taxon>
        <taxon>Dothideomycetes</taxon>
        <taxon>Dothideomycetidae</taxon>
        <taxon>Cladosporiales</taxon>
        <taxon>Cladosporiaceae</taxon>
        <taxon>Cladosporium</taxon>
    </lineage>
</organism>
<feature type="compositionally biased region" description="Polar residues" evidence="9">
    <location>
        <begin position="609"/>
        <end position="630"/>
    </location>
</feature>
<dbReference type="SMART" id="SM00220">
    <property type="entry name" value="S_TKc"/>
    <property type="match status" value="1"/>
</dbReference>
<gene>
    <name evidence="11" type="ORF">WHR41_01363</name>
</gene>
<feature type="coiled-coil region" evidence="8">
    <location>
        <begin position="318"/>
        <end position="352"/>
    </location>
</feature>
<dbReference type="PROSITE" id="PS00108">
    <property type="entry name" value="PROTEIN_KINASE_ST"/>
    <property type="match status" value="1"/>
</dbReference>
<protein>
    <recommendedName>
        <fullName evidence="2">non-specific serine/threonine protein kinase</fullName>
        <ecNumber evidence="2">2.7.11.1</ecNumber>
    </recommendedName>
</protein>
<name>A0AB34L1E2_9PEZI</name>
<dbReference type="PROSITE" id="PS00107">
    <property type="entry name" value="PROTEIN_KINASE_ATP"/>
    <property type="match status" value="1"/>
</dbReference>
<feature type="region of interest" description="Disordered" evidence="9">
    <location>
        <begin position="399"/>
        <end position="485"/>
    </location>
</feature>
<evidence type="ECO:0000256" key="9">
    <source>
        <dbReference type="SAM" id="MobiDB-lite"/>
    </source>
</evidence>
<keyword evidence="5" id="KW-0418">Kinase</keyword>
<dbReference type="GO" id="GO:0004674">
    <property type="term" value="F:protein serine/threonine kinase activity"/>
    <property type="evidence" value="ECO:0007669"/>
    <property type="project" value="UniProtKB-EC"/>
</dbReference>
<keyword evidence="12" id="KW-1185">Reference proteome</keyword>
<evidence type="ECO:0000256" key="7">
    <source>
        <dbReference type="PROSITE-ProRule" id="PRU10141"/>
    </source>
</evidence>
<evidence type="ECO:0000256" key="4">
    <source>
        <dbReference type="ARBA" id="ARBA00022741"/>
    </source>
</evidence>
<dbReference type="InterPro" id="IPR050660">
    <property type="entry name" value="NEK_Ser/Thr_kinase"/>
</dbReference>
<dbReference type="RefSeq" id="XP_069233327.1">
    <property type="nucleotide sequence ID" value="XM_069369969.1"/>
</dbReference>
<dbReference type="GO" id="GO:0007059">
    <property type="term" value="P:chromosome segregation"/>
    <property type="evidence" value="ECO:0007669"/>
    <property type="project" value="TreeGrafter"/>
</dbReference>
<dbReference type="InterPro" id="IPR011009">
    <property type="entry name" value="Kinase-like_dom_sf"/>
</dbReference>
<keyword evidence="4 7" id="KW-0547">Nucleotide-binding</keyword>
<evidence type="ECO:0000259" key="10">
    <source>
        <dbReference type="PROSITE" id="PS50011"/>
    </source>
</evidence>
<dbReference type="GO" id="GO:0005524">
    <property type="term" value="F:ATP binding"/>
    <property type="evidence" value="ECO:0007669"/>
    <property type="project" value="UniProtKB-UniRule"/>
</dbReference>
<dbReference type="PROSITE" id="PS50011">
    <property type="entry name" value="PROTEIN_KINASE_DOM"/>
    <property type="match status" value="1"/>
</dbReference>
<dbReference type="Pfam" id="PF00069">
    <property type="entry name" value="Pkinase"/>
    <property type="match status" value="2"/>
</dbReference>
<dbReference type="GO" id="GO:0044732">
    <property type="term" value="C:mitotic spindle pole body"/>
    <property type="evidence" value="ECO:0007669"/>
    <property type="project" value="TreeGrafter"/>
</dbReference>
<dbReference type="PANTHER" id="PTHR43671:SF13">
    <property type="entry name" value="SERINE_THREONINE-PROTEIN KINASE NEK2"/>
    <property type="match status" value="1"/>
</dbReference>
<proteinExistence type="inferred from homology"/>
<feature type="binding site" evidence="7">
    <location>
        <position position="49"/>
    </location>
    <ligand>
        <name>ATP</name>
        <dbReference type="ChEBI" id="CHEBI:30616"/>
    </ligand>
</feature>
<keyword evidence="6 7" id="KW-0067">ATP-binding</keyword>
<dbReference type="Proteomes" id="UP000803884">
    <property type="component" value="Unassembled WGS sequence"/>
</dbReference>
<evidence type="ECO:0000313" key="12">
    <source>
        <dbReference type="Proteomes" id="UP000803884"/>
    </source>
</evidence>
<evidence type="ECO:0000313" key="11">
    <source>
        <dbReference type="EMBL" id="KAL1590222.1"/>
    </source>
</evidence>
<dbReference type="AlphaFoldDB" id="A0AB34L1E2"/>
<dbReference type="SUPFAM" id="SSF56112">
    <property type="entry name" value="Protein kinase-like (PK-like)"/>
    <property type="match status" value="1"/>
</dbReference>
<keyword evidence="3" id="KW-0808">Transferase</keyword>
<feature type="compositionally biased region" description="Low complexity" evidence="9">
    <location>
        <begin position="404"/>
        <end position="432"/>
    </location>
</feature>
<evidence type="ECO:0000256" key="1">
    <source>
        <dbReference type="ARBA" id="ARBA00010886"/>
    </source>
</evidence>
<dbReference type="Gene3D" id="1.10.510.10">
    <property type="entry name" value="Transferase(Phosphotransferase) domain 1"/>
    <property type="match status" value="2"/>
</dbReference>
<keyword evidence="8" id="KW-0175">Coiled coil</keyword>
<evidence type="ECO:0000256" key="8">
    <source>
        <dbReference type="SAM" id="Coils"/>
    </source>
</evidence>
<dbReference type="CDD" id="cd08217">
    <property type="entry name" value="STKc_Nek2"/>
    <property type="match status" value="1"/>
</dbReference>
<dbReference type="GO" id="GO:0005737">
    <property type="term" value="C:cytoplasm"/>
    <property type="evidence" value="ECO:0007669"/>
    <property type="project" value="TreeGrafter"/>
</dbReference>
<dbReference type="EMBL" id="JAAQHG020000003">
    <property type="protein sequence ID" value="KAL1590222.1"/>
    <property type="molecule type" value="Genomic_DNA"/>
</dbReference>
<accession>A0AB34L1E2</accession>
<dbReference type="EC" id="2.7.11.1" evidence="2"/>
<evidence type="ECO:0000256" key="3">
    <source>
        <dbReference type="ARBA" id="ARBA00022679"/>
    </source>
</evidence>
<dbReference type="GO" id="GO:0005634">
    <property type="term" value="C:nucleus"/>
    <property type="evidence" value="ECO:0007669"/>
    <property type="project" value="TreeGrafter"/>
</dbReference>
<dbReference type="PANTHER" id="PTHR43671">
    <property type="entry name" value="SERINE/THREONINE-PROTEIN KINASE NEK"/>
    <property type="match status" value="1"/>
</dbReference>
<sequence>MTSNIKRAGGADHGDPSAEFEVLEKIGQGSFGIIRKVKRKSTGEVLARKEISYAAMSQREKEQLHAEIRVLERLQHTNIVRYVSRHHVKASNELHLYMEYCSSGDLGGYIKRLARTHSYADEEFVWQVFSQLAGALYRCHAGHEAPAPGRESELNQPKPVPGIRRKDEDQIILHRDLKPENVFLTNGSTVKLGDFGLSKLLSAHDFASTYVGTPFYMSPEICSSERYSGKSDVWSLGCIMYELCSLEPPFNARSHLELIQKIRLGKVKPLPTRYSKELGMVIASCLRVNPDERPDTAQMLQLTGIKFARMKLQSELALVKDSSEREALLEKVKRFEKENAALREEVTRLKDVESHIRMEWHTKATLAIEERFNAEKVRLDAIFEQEVEKRLQAHLASLPASQGVSVSVRSSTPPPQSNASSFTTAPTAASSPERPNEDADLETEITSLSLGEETSPLAQRTKPPPRRTGRTPFTRARTAIDAYPGSPMDVQMADPSPMPPNSLRGLALSPRREARAKQGVSSQPLRRNIFAEAARIPPPSSNLNVATSADLFAEQAESTFADDILEDDEEPESPSRPTSGLSNRSGDPFKAIQPPAPHLRKAGARPSLGRQNTMPVQLPQASNARRNTILSKKDPSIPRPSSRGTTTTTTEKENRPPRTAPTASPKRTAPPPKKELTPSRQAPKAPSGGNRTPLAAARRAGDMMKLAQRNHALQGRTLVELSQAPASPAKWERLVESGEVAEMPSPFLERKGRMVF</sequence>
<evidence type="ECO:0000256" key="6">
    <source>
        <dbReference type="ARBA" id="ARBA00022840"/>
    </source>
</evidence>
<dbReference type="InterPro" id="IPR017441">
    <property type="entry name" value="Protein_kinase_ATP_BS"/>
</dbReference>
<reference evidence="11 12" key="1">
    <citation type="journal article" date="2020" name="Microbiol. Resour. Announc.">
        <title>Draft Genome Sequence of a Cladosporium Species Isolated from the Mesophotic Ascidian Didemnum maculosum.</title>
        <authorList>
            <person name="Gioti A."/>
            <person name="Siaperas R."/>
            <person name="Nikolaivits E."/>
            <person name="Le Goff G."/>
            <person name="Ouazzani J."/>
            <person name="Kotoulas G."/>
            <person name="Topakas E."/>
        </authorList>
    </citation>
    <scope>NUCLEOTIDE SEQUENCE [LARGE SCALE GENOMIC DNA]</scope>
    <source>
        <strain evidence="11 12">TM138-S3</strain>
    </source>
</reference>
<feature type="domain" description="Protein kinase" evidence="10">
    <location>
        <begin position="20"/>
        <end position="308"/>
    </location>
</feature>
<dbReference type="InterPro" id="IPR008271">
    <property type="entry name" value="Ser/Thr_kinase_AS"/>
</dbReference>
<feature type="compositionally biased region" description="Acidic residues" evidence="9">
    <location>
        <begin position="563"/>
        <end position="572"/>
    </location>
</feature>
<dbReference type="GeneID" id="96002807"/>
<evidence type="ECO:0000256" key="5">
    <source>
        <dbReference type="ARBA" id="ARBA00022777"/>
    </source>
</evidence>
<feature type="region of interest" description="Disordered" evidence="9">
    <location>
        <begin position="554"/>
        <end position="694"/>
    </location>
</feature>
<evidence type="ECO:0000256" key="2">
    <source>
        <dbReference type="ARBA" id="ARBA00012513"/>
    </source>
</evidence>
<dbReference type="InterPro" id="IPR000719">
    <property type="entry name" value="Prot_kinase_dom"/>
</dbReference>
<feature type="compositionally biased region" description="Polar residues" evidence="9">
    <location>
        <begin position="576"/>
        <end position="585"/>
    </location>
</feature>
<comment type="caution">
    <text evidence="11">The sequence shown here is derived from an EMBL/GenBank/DDBJ whole genome shotgun (WGS) entry which is preliminary data.</text>
</comment>